<dbReference type="InterPro" id="IPR003205">
    <property type="entry name" value="Cyt_c_oxidase_su8"/>
</dbReference>
<dbReference type="OrthoDB" id="354304at2759"/>
<dbReference type="CDD" id="cd07067">
    <property type="entry name" value="HP_PGM_like"/>
    <property type="match status" value="1"/>
</dbReference>
<evidence type="ECO:0000256" key="18">
    <source>
        <dbReference type="SAM" id="Phobius"/>
    </source>
</evidence>
<keyword evidence="8" id="KW-0999">Mitochondrion inner membrane</keyword>
<feature type="active site" description="Tele-phosphohistidine intermediate" evidence="14">
    <location>
        <position position="114"/>
    </location>
</feature>
<keyword evidence="7 18" id="KW-0812">Transmembrane</keyword>
<reference evidence="19 20" key="1">
    <citation type="submission" date="2020-11" db="EMBL/GenBank/DDBJ databases">
        <authorList>
            <person name="Wallbank WR R."/>
            <person name="Pardo Diaz C."/>
            <person name="Kozak K."/>
            <person name="Martin S."/>
            <person name="Jiggins C."/>
            <person name="Moest M."/>
            <person name="Warren A I."/>
            <person name="Generalovic N T."/>
            <person name="Byers J.R.P. K."/>
            <person name="Montejo-Kovacevich G."/>
            <person name="Yen C E."/>
        </authorList>
    </citation>
    <scope>NUCLEOTIDE SEQUENCE [LARGE SCALE GENOMIC DNA]</scope>
</reference>
<protein>
    <recommendedName>
        <fullName evidence="6">phosphoglycerate mutase (2,3-diphosphoglycerate-dependent)</fullName>
        <ecNumber evidence="6">5.4.2.11</ecNumber>
    </recommendedName>
</protein>
<feature type="transmembrane region" description="Helical" evidence="18">
    <location>
        <begin position="38"/>
        <end position="59"/>
    </location>
</feature>
<dbReference type="Gene3D" id="4.10.81.10">
    <property type="entry name" value="Cytochrome c oxidase, subunit 8"/>
    <property type="match status" value="1"/>
</dbReference>
<evidence type="ECO:0000256" key="12">
    <source>
        <dbReference type="ARBA" id="ARBA00023152"/>
    </source>
</evidence>
<dbReference type="InParanoid" id="A0A7R8YVS6"/>
<evidence type="ECO:0000256" key="14">
    <source>
        <dbReference type="PIRSR" id="PIRSR613078-1"/>
    </source>
</evidence>
<comment type="subcellular location">
    <subcellularLocation>
        <location evidence="2">Mitochondrion inner membrane</location>
        <topology evidence="2">Single-pass membrane protein</topology>
    </subcellularLocation>
</comment>
<dbReference type="SUPFAM" id="SSF53254">
    <property type="entry name" value="Phosphoglycerate mutase-like"/>
    <property type="match status" value="1"/>
</dbReference>
<dbReference type="Pfam" id="PF00300">
    <property type="entry name" value="His_Phos_1"/>
    <property type="match status" value="2"/>
</dbReference>
<keyword evidence="11 18" id="KW-0472">Membrane</keyword>
<dbReference type="SMART" id="SM00855">
    <property type="entry name" value="PGAM"/>
    <property type="match status" value="1"/>
</dbReference>
<dbReference type="GO" id="GO:0016791">
    <property type="term" value="F:phosphatase activity"/>
    <property type="evidence" value="ECO:0007669"/>
    <property type="project" value="UniProtKB-ARBA"/>
</dbReference>
<dbReference type="Gene3D" id="3.40.50.1240">
    <property type="entry name" value="Phosphoglycerate mutase-like"/>
    <property type="match status" value="1"/>
</dbReference>
<comment type="similarity">
    <text evidence="5">Belongs to the cytochrome c oxidase VIII family.</text>
</comment>
<dbReference type="InterPro" id="IPR005952">
    <property type="entry name" value="Phosphogly_mut1"/>
</dbReference>
<evidence type="ECO:0000256" key="9">
    <source>
        <dbReference type="ARBA" id="ARBA00022989"/>
    </source>
</evidence>
<feature type="binding site" evidence="15">
    <location>
        <begin position="113"/>
        <end position="120"/>
    </location>
    <ligand>
        <name>substrate</name>
    </ligand>
</feature>
<dbReference type="FunFam" id="3.40.50.1240:FF:000003">
    <property type="entry name" value="2,3-bisphosphoglycerate-dependent phosphoglycerate mutase"/>
    <property type="match status" value="1"/>
</dbReference>
<gene>
    <name evidence="19" type="ORF">HERILL_LOCUS7017</name>
</gene>
<evidence type="ECO:0000256" key="1">
    <source>
        <dbReference type="ARBA" id="ARBA00000380"/>
    </source>
</evidence>
<dbReference type="GO" id="GO:0004619">
    <property type="term" value="F:phosphoglycerate mutase activity"/>
    <property type="evidence" value="ECO:0007669"/>
    <property type="project" value="UniProtKB-EC"/>
</dbReference>
<dbReference type="GO" id="GO:0045277">
    <property type="term" value="C:respiratory chain complex IV"/>
    <property type="evidence" value="ECO:0007669"/>
    <property type="project" value="InterPro"/>
</dbReference>
<evidence type="ECO:0000256" key="2">
    <source>
        <dbReference type="ARBA" id="ARBA00004434"/>
    </source>
</evidence>
<comment type="catalytic activity">
    <reaction evidence="1">
        <text>(2R)-2-phosphoglycerate = (2R)-3-phosphoglycerate</text>
        <dbReference type="Rhea" id="RHEA:15901"/>
        <dbReference type="ChEBI" id="CHEBI:58272"/>
        <dbReference type="ChEBI" id="CHEBI:58289"/>
        <dbReference type="EC" id="5.4.2.11"/>
    </reaction>
</comment>
<dbReference type="EMBL" id="LR899011">
    <property type="protein sequence ID" value="CAD7084105.1"/>
    <property type="molecule type" value="Genomic_DNA"/>
</dbReference>
<dbReference type="GO" id="GO:0005743">
    <property type="term" value="C:mitochondrial inner membrane"/>
    <property type="evidence" value="ECO:0007669"/>
    <property type="project" value="UniProtKB-SubCell"/>
</dbReference>
<dbReference type="EC" id="5.4.2.11" evidence="6"/>
<dbReference type="InterPro" id="IPR029033">
    <property type="entry name" value="His_PPase_superfam"/>
</dbReference>
<feature type="region of interest" description="Disordered" evidence="17">
    <location>
        <begin position="223"/>
        <end position="242"/>
    </location>
</feature>
<feature type="binding site" evidence="15">
    <location>
        <begin position="193"/>
        <end position="196"/>
    </location>
    <ligand>
        <name>substrate</name>
    </ligand>
</feature>
<keyword evidence="10" id="KW-0496">Mitochondrion</keyword>
<sequence>MISNNRLLLPALRNVLQRRNQSVVSGPPTQHVSKAEKAILGSIMIASFFVIPVWVLGHLKEYKAPKWRENITIKLFMDAVPIDERNDKRKKARRILFSWVHFKMPSCRVTFVRHGESEWNKQNLFCGWYDARLSEKGEQDAREVSAAALVKENAQFDIAFTSALCRANTSLQLILETMNSVNIPIHSSWRLNERHYGALTGFNKRQMADEYGEEQVQTWRRSYDVPPPPITSENPHYESIRTNPRFRDVPPELFPDSETLASTIERVIPFWTSEIVPLIKSGKRILIVAHGTSLRGIIKHIEGLSKEQIMKFDVPNSIPFTYDFDMETMSVIGNIRFLADEETVLRAMEKTRSIGK</sequence>
<dbReference type="InterPro" id="IPR036548">
    <property type="entry name" value="Cyt_c_oxidase_su8_sf"/>
</dbReference>
<accession>A0A7R8YVS6</accession>
<dbReference type="InterPro" id="IPR013078">
    <property type="entry name" value="His_Pase_superF_clade-1"/>
</dbReference>
<evidence type="ECO:0000256" key="4">
    <source>
        <dbReference type="ARBA" id="ARBA00006717"/>
    </source>
</evidence>
<name>A0A7R8YVS6_HERIL</name>
<keyword evidence="13" id="KW-0413">Isomerase</keyword>
<dbReference type="PANTHER" id="PTHR11931">
    <property type="entry name" value="PHOSPHOGLYCERATE MUTASE"/>
    <property type="match status" value="1"/>
</dbReference>
<evidence type="ECO:0000256" key="13">
    <source>
        <dbReference type="ARBA" id="ARBA00023235"/>
    </source>
</evidence>
<feature type="binding site" evidence="15">
    <location>
        <begin position="220"/>
        <end position="221"/>
    </location>
    <ligand>
        <name>substrate</name>
    </ligand>
</feature>
<keyword evidence="20" id="KW-1185">Reference proteome</keyword>
<evidence type="ECO:0000256" key="5">
    <source>
        <dbReference type="ARBA" id="ARBA00010117"/>
    </source>
</evidence>
<dbReference type="Proteomes" id="UP000594454">
    <property type="component" value="Chromosome 3"/>
</dbReference>
<evidence type="ECO:0000256" key="15">
    <source>
        <dbReference type="PIRSR" id="PIRSR613078-2"/>
    </source>
</evidence>
<comment type="pathway">
    <text evidence="3">Energy metabolism; oxidative phosphorylation.</text>
</comment>
<feature type="active site" description="Proton donor/acceptor" evidence="14">
    <location>
        <position position="193"/>
    </location>
</feature>
<dbReference type="Pfam" id="PF02285">
    <property type="entry name" value="COX8"/>
    <property type="match status" value="1"/>
</dbReference>
<feature type="site" description="Transition state stabilizer" evidence="16">
    <location>
        <position position="290"/>
    </location>
</feature>
<dbReference type="AlphaFoldDB" id="A0A7R8YVS6"/>
<dbReference type="NCBIfam" id="TIGR01258">
    <property type="entry name" value="pgm_1"/>
    <property type="match status" value="1"/>
</dbReference>
<evidence type="ECO:0000256" key="11">
    <source>
        <dbReference type="ARBA" id="ARBA00023136"/>
    </source>
</evidence>
<dbReference type="SUPFAM" id="SSF81431">
    <property type="entry name" value="Mitochondrial cytochrome c oxidase subunit VIIIb (aka IX)"/>
    <property type="match status" value="1"/>
</dbReference>
<evidence type="ECO:0000256" key="17">
    <source>
        <dbReference type="SAM" id="MobiDB-lite"/>
    </source>
</evidence>
<proteinExistence type="inferred from homology"/>
<evidence type="ECO:0000256" key="3">
    <source>
        <dbReference type="ARBA" id="ARBA00004673"/>
    </source>
</evidence>
<feature type="binding site" evidence="15">
    <location>
        <position position="204"/>
    </location>
    <ligand>
        <name>substrate</name>
    </ligand>
</feature>
<dbReference type="GO" id="GO:0006123">
    <property type="term" value="P:mitochondrial electron transport, cytochrome c to oxygen"/>
    <property type="evidence" value="ECO:0007669"/>
    <property type="project" value="InterPro"/>
</dbReference>
<evidence type="ECO:0000256" key="16">
    <source>
        <dbReference type="PIRSR" id="PIRSR613078-3"/>
    </source>
</evidence>
<evidence type="ECO:0000256" key="8">
    <source>
        <dbReference type="ARBA" id="ARBA00022792"/>
    </source>
</evidence>
<evidence type="ECO:0000313" key="19">
    <source>
        <dbReference type="EMBL" id="CAD7084105.1"/>
    </source>
</evidence>
<keyword evidence="9 18" id="KW-1133">Transmembrane helix</keyword>
<dbReference type="HAMAP" id="MF_01039">
    <property type="entry name" value="PGAM_GpmA"/>
    <property type="match status" value="1"/>
</dbReference>
<evidence type="ECO:0000313" key="20">
    <source>
        <dbReference type="Proteomes" id="UP000594454"/>
    </source>
</evidence>
<evidence type="ECO:0000256" key="7">
    <source>
        <dbReference type="ARBA" id="ARBA00022692"/>
    </source>
</evidence>
<evidence type="ECO:0000256" key="10">
    <source>
        <dbReference type="ARBA" id="ARBA00023128"/>
    </source>
</evidence>
<dbReference type="GO" id="GO:0006096">
    <property type="term" value="P:glycolytic process"/>
    <property type="evidence" value="ECO:0007669"/>
    <property type="project" value="UniProtKB-KW"/>
</dbReference>
<evidence type="ECO:0000256" key="6">
    <source>
        <dbReference type="ARBA" id="ARBA00012028"/>
    </source>
</evidence>
<feature type="binding site" evidence="15">
    <location>
        <position position="166"/>
    </location>
    <ligand>
        <name>substrate</name>
    </ligand>
</feature>
<keyword evidence="12" id="KW-0324">Glycolysis</keyword>
<organism evidence="19 20">
    <name type="scientific">Hermetia illucens</name>
    <name type="common">Black soldier fly</name>
    <dbReference type="NCBI Taxonomy" id="343691"/>
    <lineage>
        <taxon>Eukaryota</taxon>
        <taxon>Metazoa</taxon>
        <taxon>Ecdysozoa</taxon>
        <taxon>Arthropoda</taxon>
        <taxon>Hexapoda</taxon>
        <taxon>Insecta</taxon>
        <taxon>Pterygota</taxon>
        <taxon>Neoptera</taxon>
        <taxon>Endopterygota</taxon>
        <taxon>Diptera</taxon>
        <taxon>Brachycera</taxon>
        <taxon>Stratiomyomorpha</taxon>
        <taxon>Stratiomyidae</taxon>
        <taxon>Hermetiinae</taxon>
        <taxon>Hermetia</taxon>
    </lineage>
</organism>
<dbReference type="UniPathway" id="UPA00705"/>
<comment type="similarity">
    <text evidence="4">Belongs to the phosphoglycerate mutase family. BPG-dependent PGAM subfamily.</text>
</comment>